<dbReference type="InterPro" id="IPR036397">
    <property type="entry name" value="RNaseH_sf"/>
</dbReference>
<dbReference type="PANTHER" id="PTHR47723:SF19">
    <property type="entry name" value="POLYNUCLEOTIDYL TRANSFERASE, RIBONUCLEASE H-LIKE SUPERFAMILY PROTEIN"/>
    <property type="match status" value="1"/>
</dbReference>
<dbReference type="InterPro" id="IPR002156">
    <property type="entry name" value="RNaseH_domain"/>
</dbReference>
<evidence type="ECO:0000313" key="3">
    <source>
        <dbReference type="RefSeq" id="XP_008812499.2"/>
    </source>
</evidence>
<accession>A0A8B7D3U2</accession>
<evidence type="ECO:0000313" key="2">
    <source>
        <dbReference type="Proteomes" id="UP000228380"/>
    </source>
</evidence>
<protein>
    <submittedName>
        <fullName evidence="3">Uncharacterized protein LOC103723382</fullName>
    </submittedName>
</protein>
<sequence length="169" mass="19042">MVSWELSPSGFLKMNFDGSISEGGSRCGVNFVIRDQELRLIAAGGRRIFDEFILVAELRAAYEGLVYASVYLEAQRIFLEDDSATLIEWIMCGHARPNLHPLVRDVCHLLDSFDSFWVTHIFREVNNAADWIASSVAHHSEALMWEGSGLIPQSLDRVLSFDFSGHTHI</sequence>
<dbReference type="SUPFAM" id="SSF53098">
    <property type="entry name" value="Ribonuclease H-like"/>
    <property type="match status" value="1"/>
</dbReference>
<dbReference type="GO" id="GO:0004523">
    <property type="term" value="F:RNA-DNA hybrid ribonuclease activity"/>
    <property type="evidence" value="ECO:0007669"/>
    <property type="project" value="InterPro"/>
</dbReference>
<dbReference type="InterPro" id="IPR053151">
    <property type="entry name" value="RNase_H-like"/>
</dbReference>
<dbReference type="OrthoDB" id="777212at2759"/>
<gene>
    <name evidence="3" type="primary">LOC103723382</name>
</gene>
<reference evidence="3" key="1">
    <citation type="submission" date="2025-08" db="UniProtKB">
        <authorList>
            <consortium name="RefSeq"/>
        </authorList>
    </citation>
    <scope>IDENTIFICATION</scope>
    <source>
        <tissue evidence="3">Young leaves</tissue>
    </source>
</reference>
<dbReference type="Gene3D" id="3.30.420.10">
    <property type="entry name" value="Ribonuclease H-like superfamily/Ribonuclease H"/>
    <property type="match status" value="1"/>
</dbReference>
<dbReference type="KEGG" id="pda:103723382"/>
<keyword evidence="2" id="KW-1185">Reference proteome</keyword>
<dbReference type="GO" id="GO:0003676">
    <property type="term" value="F:nucleic acid binding"/>
    <property type="evidence" value="ECO:0007669"/>
    <property type="project" value="InterPro"/>
</dbReference>
<name>A0A8B7D3U2_PHODC</name>
<dbReference type="Pfam" id="PF13456">
    <property type="entry name" value="RVT_3"/>
    <property type="match status" value="1"/>
</dbReference>
<dbReference type="InterPro" id="IPR044730">
    <property type="entry name" value="RNase_H-like_dom_plant"/>
</dbReference>
<dbReference type="GeneID" id="103723382"/>
<dbReference type="AlphaFoldDB" id="A0A8B7D3U2"/>
<dbReference type="InterPro" id="IPR012337">
    <property type="entry name" value="RNaseH-like_sf"/>
</dbReference>
<dbReference type="PANTHER" id="PTHR47723">
    <property type="entry name" value="OS05G0353850 PROTEIN"/>
    <property type="match status" value="1"/>
</dbReference>
<dbReference type="Proteomes" id="UP000228380">
    <property type="component" value="Unplaced"/>
</dbReference>
<proteinExistence type="predicted"/>
<evidence type="ECO:0000259" key="1">
    <source>
        <dbReference type="Pfam" id="PF13456"/>
    </source>
</evidence>
<organism evidence="2 3">
    <name type="scientific">Phoenix dactylifera</name>
    <name type="common">Date palm</name>
    <dbReference type="NCBI Taxonomy" id="42345"/>
    <lineage>
        <taxon>Eukaryota</taxon>
        <taxon>Viridiplantae</taxon>
        <taxon>Streptophyta</taxon>
        <taxon>Embryophyta</taxon>
        <taxon>Tracheophyta</taxon>
        <taxon>Spermatophyta</taxon>
        <taxon>Magnoliopsida</taxon>
        <taxon>Liliopsida</taxon>
        <taxon>Arecaceae</taxon>
        <taxon>Coryphoideae</taxon>
        <taxon>Phoeniceae</taxon>
        <taxon>Phoenix</taxon>
    </lineage>
</organism>
<dbReference type="RefSeq" id="XP_008812499.2">
    <property type="nucleotide sequence ID" value="XM_008814277.2"/>
</dbReference>
<dbReference type="CDD" id="cd06222">
    <property type="entry name" value="RNase_H_like"/>
    <property type="match status" value="1"/>
</dbReference>
<feature type="domain" description="RNase H type-1" evidence="1">
    <location>
        <begin position="15"/>
        <end position="135"/>
    </location>
</feature>